<name>A0A162CX97_9CRUS</name>
<proteinExistence type="predicted"/>
<gene>
    <name evidence="2" type="ORF">APZ42_010297</name>
</gene>
<feature type="compositionally biased region" description="Basic and acidic residues" evidence="1">
    <location>
        <begin position="89"/>
        <end position="116"/>
    </location>
</feature>
<dbReference type="AlphaFoldDB" id="A0A162CX97"/>
<organism evidence="2 3">
    <name type="scientific">Daphnia magna</name>
    <dbReference type="NCBI Taxonomy" id="35525"/>
    <lineage>
        <taxon>Eukaryota</taxon>
        <taxon>Metazoa</taxon>
        <taxon>Ecdysozoa</taxon>
        <taxon>Arthropoda</taxon>
        <taxon>Crustacea</taxon>
        <taxon>Branchiopoda</taxon>
        <taxon>Diplostraca</taxon>
        <taxon>Cladocera</taxon>
        <taxon>Anomopoda</taxon>
        <taxon>Daphniidae</taxon>
        <taxon>Daphnia</taxon>
    </lineage>
</organism>
<feature type="region of interest" description="Disordered" evidence="1">
    <location>
        <begin position="14"/>
        <end position="126"/>
    </location>
</feature>
<evidence type="ECO:0000313" key="2">
    <source>
        <dbReference type="EMBL" id="KZR95754.1"/>
    </source>
</evidence>
<protein>
    <submittedName>
        <fullName evidence="2">Uncharacterized protein</fullName>
    </submittedName>
</protein>
<evidence type="ECO:0000256" key="1">
    <source>
        <dbReference type="SAM" id="MobiDB-lite"/>
    </source>
</evidence>
<dbReference type="OrthoDB" id="6382106at2759"/>
<keyword evidence="3" id="KW-1185">Reference proteome</keyword>
<sequence length="126" mass="13817">MVEMLLRCSLIREVSLPREVPDPSQFKSDSEPRGEEFEDAPNCQDSRNPEAGGPVTEGAYESVAARKQYEGAREVGSEGGVNARTGAGNEKRQEVRVVDRDQGSHTRKAEFDDHESLIPQVSVSSV</sequence>
<reference evidence="2 3" key="1">
    <citation type="submission" date="2016-03" db="EMBL/GenBank/DDBJ databases">
        <title>EvidentialGene: Evidence-directed Construction of Genes on Genomes.</title>
        <authorList>
            <person name="Gilbert D.G."/>
            <person name="Choi J.-H."/>
            <person name="Mockaitis K."/>
            <person name="Colbourne J."/>
            <person name="Pfrender M."/>
        </authorList>
    </citation>
    <scope>NUCLEOTIDE SEQUENCE [LARGE SCALE GENOMIC DNA]</scope>
    <source>
        <strain evidence="2 3">Xinb3</strain>
        <tissue evidence="2">Complete organism</tissue>
    </source>
</reference>
<dbReference type="Proteomes" id="UP000076858">
    <property type="component" value="Unassembled WGS sequence"/>
</dbReference>
<accession>A0A162CX97</accession>
<evidence type="ECO:0000313" key="3">
    <source>
        <dbReference type="Proteomes" id="UP000076858"/>
    </source>
</evidence>
<dbReference type="EMBL" id="LRGB01027306">
    <property type="protein sequence ID" value="KZR95754.1"/>
    <property type="molecule type" value="Genomic_DNA"/>
</dbReference>
<feature type="compositionally biased region" description="Basic and acidic residues" evidence="1">
    <location>
        <begin position="67"/>
        <end position="76"/>
    </location>
</feature>
<comment type="caution">
    <text evidence="2">The sequence shown here is derived from an EMBL/GenBank/DDBJ whole genome shotgun (WGS) entry which is preliminary data.</text>
</comment>